<proteinExistence type="predicted"/>
<accession>A0A9W9FII6</accession>
<dbReference type="OrthoDB" id="4232626at2759"/>
<name>A0A9W9FII6_9EURO</name>
<evidence type="ECO:0000313" key="2">
    <source>
        <dbReference type="Proteomes" id="UP001149165"/>
    </source>
</evidence>
<keyword evidence="2" id="KW-1185">Reference proteome</keyword>
<gene>
    <name evidence="1" type="ORF">N7456_006849</name>
</gene>
<reference evidence="1" key="1">
    <citation type="submission" date="2022-11" db="EMBL/GenBank/DDBJ databases">
        <authorList>
            <person name="Petersen C."/>
        </authorList>
    </citation>
    <scope>NUCLEOTIDE SEQUENCE</scope>
    <source>
        <strain evidence="1">IBT 30069</strain>
    </source>
</reference>
<dbReference type="EMBL" id="JAPQKH010000004">
    <property type="protein sequence ID" value="KAJ5100797.1"/>
    <property type="molecule type" value="Genomic_DNA"/>
</dbReference>
<organism evidence="1 2">
    <name type="scientific">Penicillium angulare</name>
    <dbReference type="NCBI Taxonomy" id="116970"/>
    <lineage>
        <taxon>Eukaryota</taxon>
        <taxon>Fungi</taxon>
        <taxon>Dikarya</taxon>
        <taxon>Ascomycota</taxon>
        <taxon>Pezizomycotina</taxon>
        <taxon>Eurotiomycetes</taxon>
        <taxon>Eurotiomycetidae</taxon>
        <taxon>Eurotiales</taxon>
        <taxon>Aspergillaceae</taxon>
        <taxon>Penicillium</taxon>
    </lineage>
</organism>
<reference evidence="1" key="2">
    <citation type="journal article" date="2023" name="IMA Fungus">
        <title>Comparative genomic study of the Penicillium genus elucidates a diverse pangenome and 15 lateral gene transfer events.</title>
        <authorList>
            <person name="Petersen C."/>
            <person name="Sorensen T."/>
            <person name="Nielsen M.R."/>
            <person name="Sondergaard T.E."/>
            <person name="Sorensen J.L."/>
            <person name="Fitzpatrick D.A."/>
            <person name="Frisvad J.C."/>
            <person name="Nielsen K.L."/>
        </authorList>
    </citation>
    <scope>NUCLEOTIDE SEQUENCE</scope>
    <source>
        <strain evidence="1">IBT 30069</strain>
    </source>
</reference>
<dbReference type="Proteomes" id="UP001149165">
    <property type="component" value="Unassembled WGS sequence"/>
</dbReference>
<dbReference type="AlphaFoldDB" id="A0A9W9FII6"/>
<comment type="caution">
    <text evidence="1">The sequence shown here is derived from an EMBL/GenBank/DDBJ whole genome shotgun (WGS) entry which is preliminary data.</text>
</comment>
<sequence length="382" mass="43018">MPYPGSDDDETYRILFLRSDDRTPSYAPTPGYFRGDTSSLGCLSPEPEQTEDICTEQQTALLNQTQPDLAGPHQGVEQEDGGLDAQVSDYIQYVIEWRVTLNRRVVVKDTEQDLVQMPSFYWPRIQARACDILHSKIARNRQVRPDDMAIVVSVNDRSQRDLVKHFDGSDVDWNAIEKQLLSWASLYRLGKELRLKISVNYIEDSAPSALGSDKRGKSSVTKRMLVDRDAQLDAEEASGQPSVWREVYQMIRCPGPPCRHEGQYCWQEPKGKRHYKLRTHQLRSLVRYVEKGGILETHDDVPDGLREQLYAENEDRATKQKSQTTAPLGTSCPPINITVLPSQASQAVIDGTGGPAFVPPTCPTPDPINIHGLHDVAVEEYT</sequence>
<protein>
    <submittedName>
        <fullName evidence="1">Uncharacterized protein</fullName>
    </submittedName>
</protein>
<evidence type="ECO:0000313" key="1">
    <source>
        <dbReference type="EMBL" id="KAJ5100797.1"/>
    </source>
</evidence>